<dbReference type="GO" id="GO:0044613">
    <property type="term" value="C:nuclear pore central transport channel"/>
    <property type="evidence" value="ECO:0007669"/>
    <property type="project" value="TreeGrafter"/>
</dbReference>
<keyword evidence="9" id="KW-1185">Reference proteome</keyword>
<feature type="compositionally biased region" description="Low complexity" evidence="6">
    <location>
        <begin position="57"/>
        <end position="82"/>
    </location>
</feature>
<dbReference type="Proteomes" id="UP000266841">
    <property type="component" value="Unassembled WGS sequence"/>
</dbReference>
<feature type="domain" description="RRM Nup35-type" evidence="7">
    <location>
        <begin position="101"/>
        <end position="186"/>
    </location>
</feature>
<dbReference type="GO" id="GO:0017056">
    <property type="term" value="F:structural constituent of nuclear pore"/>
    <property type="evidence" value="ECO:0007669"/>
    <property type="project" value="TreeGrafter"/>
</dbReference>
<protein>
    <recommendedName>
        <fullName evidence="7">RRM Nup35-type domain-containing protein</fullName>
    </recommendedName>
</protein>
<evidence type="ECO:0000256" key="2">
    <source>
        <dbReference type="ARBA" id="ARBA00022448"/>
    </source>
</evidence>
<comment type="subcellular location">
    <subcellularLocation>
        <location evidence="1">Nucleus</location>
    </subcellularLocation>
</comment>
<evidence type="ECO:0000256" key="3">
    <source>
        <dbReference type="ARBA" id="ARBA00022816"/>
    </source>
</evidence>
<dbReference type="PANTHER" id="PTHR21527">
    <property type="entry name" value="NUCLEOPORIN NUP35"/>
    <property type="match status" value="1"/>
</dbReference>
<dbReference type="PROSITE" id="PS51472">
    <property type="entry name" value="RRM_NUP35"/>
    <property type="match status" value="1"/>
</dbReference>
<keyword evidence="3 5" id="KW-0509">mRNA transport</keyword>
<keyword evidence="5" id="KW-0653">Protein transport</keyword>
<reference evidence="8 9" key="1">
    <citation type="journal article" date="2012" name="Genome Biol.">
        <title>Genome and low-iron response of an oceanic diatom adapted to chronic iron limitation.</title>
        <authorList>
            <person name="Lommer M."/>
            <person name="Specht M."/>
            <person name="Roy A.S."/>
            <person name="Kraemer L."/>
            <person name="Andreson R."/>
            <person name="Gutowska M.A."/>
            <person name="Wolf J."/>
            <person name="Bergner S.V."/>
            <person name="Schilhabel M.B."/>
            <person name="Klostermeier U.C."/>
            <person name="Beiko R.G."/>
            <person name="Rosenstiel P."/>
            <person name="Hippler M."/>
            <person name="Laroche J."/>
        </authorList>
    </citation>
    <scope>NUCLEOTIDE SEQUENCE [LARGE SCALE GENOMIC DNA]</scope>
    <source>
        <strain evidence="8 9">CCMP1005</strain>
    </source>
</reference>
<dbReference type="Gene3D" id="3.30.70.330">
    <property type="match status" value="1"/>
</dbReference>
<proteinExistence type="predicted"/>
<keyword evidence="5" id="KW-0811">Translocation</keyword>
<dbReference type="GO" id="GO:0044615">
    <property type="term" value="C:nuclear pore nuclear basket"/>
    <property type="evidence" value="ECO:0007669"/>
    <property type="project" value="TreeGrafter"/>
</dbReference>
<dbReference type="eggNOG" id="KOG4285">
    <property type="taxonomic scope" value="Eukaryota"/>
</dbReference>
<dbReference type="GO" id="GO:0006607">
    <property type="term" value="P:NLS-bearing protein import into nucleus"/>
    <property type="evidence" value="ECO:0007669"/>
    <property type="project" value="TreeGrafter"/>
</dbReference>
<gene>
    <name evidence="8" type="ORF">THAOC_21890</name>
</gene>
<dbReference type="Pfam" id="PF05172">
    <property type="entry name" value="RRM_Nup35"/>
    <property type="match status" value="1"/>
</dbReference>
<organism evidence="8 9">
    <name type="scientific">Thalassiosira oceanica</name>
    <name type="common">Marine diatom</name>
    <dbReference type="NCBI Taxonomy" id="159749"/>
    <lineage>
        <taxon>Eukaryota</taxon>
        <taxon>Sar</taxon>
        <taxon>Stramenopiles</taxon>
        <taxon>Ochrophyta</taxon>
        <taxon>Bacillariophyta</taxon>
        <taxon>Coscinodiscophyceae</taxon>
        <taxon>Thalassiosirophycidae</taxon>
        <taxon>Thalassiosirales</taxon>
        <taxon>Thalassiosiraceae</taxon>
        <taxon>Thalassiosira</taxon>
    </lineage>
</organism>
<evidence type="ECO:0000256" key="6">
    <source>
        <dbReference type="SAM" id="MobiDB-lite"/>
    </source>
</evidence>
<evidence type="ECO:0000259" key="7">
    <source>
        <dbReference type="PROSITE" id="PS51472"/>
    </source>
</evidence>
<feature type="region of interest" description="Disordered" evidence="6">
    <location>
        <begin position="1"/>
        <end position="82"/>
    </location>
</feature>
<evidence type="ECO:0000313" key="8">
    <source>
        <dbReference type="EMBL" id="EJK58016.1"/>
    </source>
</evidence>
<dbReference type="GO" id="GO:0051028">
    <property type="term" value="P:mRNA transport"/>
    <property type="evidence" value="ECO:0007669"/>
    <property type="project" value="UniProtKB-UniRule"/>
</dbReference>
<evidence type="ECO:0000256" key="4">
    <source>
        <dbReference type="ARBA" id="ARBA00023242"/>
    </source>
</evidence>
<keyword evidence="4 5" id="KW-0539">Nucleus</keyword>
<accession>K0SAM6</accession>
<keyword evidence="5" id="KW-0906">Nuclear pore complex</keyword>
<sequence length="288" mass="30030">MMDSSLGSPGLGGFGLRHRAVDKENNGGGGNVLHADQRGAAAVKKPPRASLARLGLSSPAASRPGPSREQGGNPTAGAPGAPVTAAITRRNDQQSTRATADDLSHWVVAYGFRTQAQHAALVRRMESCGDVTARRGGGTGDNWMALRFESRLSAHKALCADGALICAGGGQMVVGVAPLDGLATDLGLDLSVGPEEAERERRKSLARRHDELSASREEDLLLLADQDENKATPDPAAASGFDISATRMQDEAESNVPSPRVTAARGAARLANYGRLLIRRIFLPSAAA</sequence>
<evidence type="ECO:0000256" key="1">
    <source>
        <dbReference type="ARBA" id="ARBA00004123"/>
    </source>
</evidence>
<dbReference type="OrthoDB" id="49272at2759"/>
<evidence type="ECO:0000313" key="9">
    <source>
        <dbReference type="Proteomes" id="UP000266841"/>
    </source>
</evidence>
<comment type="caution">
    <text evidence="8">The sequence shown here is derived from an EMBL/GenBank/DDBJ whole genome shotgun (WGS) entry which is preliminary data.</text>
</comment>
<dbReference type="OMA" id="ITRRNDQ"/>
<dbReference type="InterPro" id="IPR007846">
    <property type="entry name" value="RRM_NUP35_dom"/>
</dbReference>
<dbReference type="EMBL" id="AGNL01026412">
    <property type="protein sequence ID" value="EJK58016.1"/>
    <property type="molecule type" value="Genomic_DNA"/>
</dbReference>
<dbReference type="InterPro" id="IPR012677">
    <property type="entry name" value="Nucleotide-bd_a/b_plait_sf"/>
</dbReference>
<evidence type="ECO:0000256" key="5">
    <source>
        <dbReference type="PROSITE-ProRule" id="PRU00804"/>
    </source>
</evidence>
<dbReference type="GO" id="GO:0006999">
    <property type="term" value="P:nuclear pore organization"/>
    <property type="evidence" value="ECO:0007669"/>
    <property type="project" value="TreeGrafter"/>
</dbReference>
<name>K0SAM6_THAOC</name>
<dbReference type="AlphaFoldDB" id="K0SAM6"/>
<dbReference type="GO" id="GO:0005543">
    <property type="term" value="F:phospholipid binding"/>
    <property type="evidence" value="ECO:0007669"/>
    <property type="project" value="TreeGrafter"/>
</dbReference>
<keyword evidence="2 5" id="KW-0813">Transport</keyword>
<dbReference type="PANTHER" id="PTHR21527:SF6">
    <property type="entry name" value="NUCLEOPORIN NUP35"/>
    <property type="match status" value="1"/>
</dbReference>